<comment type="caution">
    <text evidence="2">The sequence shown here is derived from an EMBL/GenBank/DDBJ whole genome shotgun (WGS) entry which is preliminary data.</text>
</comment>
<dbReference type="PANTHER" id="PTHR33223">
    <property type="entry name" value="CCHC-TYPE DOMAIN-CONTAINING PROTEIN"/>
    <property type="match status" value="1"/>
</dbReference>
<dbReference type="EMBL" id="BGPR01000136">
    <property type="protein sequence ID" value="GBL98097.1"/>
    <property type="molecule type" value="Genomic_DNA"/>
</dbReference>
<evidence type="ECO:0000313" key="2">
    <source>
        <dbReference type="EMBL" id="GBL98097.1"/>
    </source>
</evidence>
<dbReference type="OrthoDB" id="6513398at2759"/>
<feature type="region of interest" description="Disordered" evidence="1">
    <location>
        <begin position="1"/>
        <end position="21"/>
    </location>
</feature>
<evidence type="ECO:0000313" key="3">
    <source>
        <dbReference type="Proteomes" id="UP000499080"/>
    </source>
</evidence>
<protein>
    <recommendedName>
        <fullName evidence="4">Retrotransposon gag domain-containing protein</fullName>
    </recommendedName>
</protein>
<reference evidence="2 3" key="1">
    <citation type="journal article" date="2019" name="Sci. Rep.">
        <title>Orb-weaving spider Araneus ventricosus genome elucidates the spidroin gene catalogue.</title>
        <authorList>
            <person name="Kono N."/>
            <person name="Nakamura H."/>
            <person name="Ohtoshi R."/>
            <person name="Moran D.A.P."/>
            <person name="Shinohara A."/>
            <person name="Yoshida Y."/>
            <person name="Fujiwara M."/>
            <person name="Mori M."/>
            <person name="Tomita M."/>
            <person name="Arakawa K."/>
        </authorList>
    </citation>
    <scope>NUCLEOTIDE SEQUENCE [LARGE SCALE GENOMIC DNA]</scope>
</reference>
<name>A0A4Y2C2W2_ARAVE</name>
<feature type="compositionally biased region" description="Basic and acidic residues" evidence="1">
    <location>
        <begin position="321"/>
        <end position="332"/>
    </location>
</feature>
<evidence type="ECO:0008006" key="4">
    <source>
        <dbReference type="Google" id="ProtNLM"/>
    </source>
</evidence>
<proteinExistence type="predicted"/>
<keyword evidence="3" id="KW-1185">Reference proteome</keyword>
<feature type="region of interest" description="Disordered" evidence="1">
    <location>
        <begin position="292"/>
        <end position="351"/>
    </location>
</feature>
<dbReference type="PANTHER" id="PTHR33223:SF6">
    <property type="entry name" value="CCHC-TYPE DOMAIN-CONTAINING PROTEIN"/>
    <property type="match status" value="1"/>
</dbReference>
<sequence length="351" mass="40192">MPNQGNDNTAPVHDSSDEGAVGGINAPLPDFGLLSMIQNLKGRNSVDFFNSLEKVGKLSRWSKEQMLIIAEIKLEGPARKFYESSLKKVGGLNYETFKQSILTHFKEDSSFATDFARFSSAQQFEHESVKDFSVRLESLINKSFDQEGEDSEVLRNFKSKIILSQFVSGLKQNVKSPLIIQNPKTFKEAVDFAVRVEKSLIMECPNVNTLATSPQTNELAQLTKQQNDCFATLNIMMEQMAVLSDQLSKLKGETDSPRPQVRPQIRKQVFCRYCQKSGHVEPECWKKEQDNHYERQNHNSNRNRRRDDQYDNSYGNNRSTRHFENSNRDNRPGRRGNNPNDNKQNNSETLN</sequence>
<organism evidence="2 3">
    <name type="scientific">Araneus ventricosus</name>
    <name type="common">Orbweaver spider</name>
    <name type="synonym">Epeira ventricosa</name>
    <dbReference type="NCBI Taxonomy" id="182803"/>
    <lineage>
        <taxon>Eukaryota</taxon>
        <taxon>Metazoa</taxon>
        <taxon>Ecdysozoa</taxon>
        <taxon>Arthropoda</taxon>
        <taxon>Chelicerata</taxon>
        <taxon>Arachnida</taxon>
        <taxon>Araneae</taxon>
        <taxon>Araneomorphae</taxon>
        <taxon>Entelegynae</taxon>
        <taxon>Araneoidea</taxon>
        <taxon>Araneidae</taxon>
        <taxon>Araneus</taxon>
    </lineage>
</organism>
<gene>
    <name evidence="2" type="ORF">AVEN_84596_1</name>
</gene>
<evidence type="ECO:0000256" key="1">
    <source>
        <dbReference type="SAM" id="MobiDB-lite"/>
    </source>
</evidence>
<dbReference type="AlphaFoldDB" id="A0A4Y2C2W2"/>
<accession>A0A4Y2C2W2</accession>
<dbReference type="Proteomes" id="UP000499080">
    <property type="component" value="Unassembled WGS sequence"/>
</dbReference>